<accession>F9W9C1</accession>
<evidence type="ECO:0000313" key="1">
    <source>
        <dbReference type="EMBL" id="CCD13817.1"/>
    </source>
</evidence>
<name>F9W9C1_TRYCI</name>
<dbReference type="Proteomes" id="UP000000702">
    <property type="component" value="Unassembled WGS sequence"/>
</dbReference>
<protein>
    <submittedName>
        <fullName evidence="1">WGS project CAEQ00000000 data, annotated contig 1846</fullName>
    </submittedName>
</protein>
<reference evidence="2" key="1">
    <citation type="submission" date="2011-07" db="EMBL/GenBank/DDBJ databases">
        <title>Divergent evolution of antigenic variation in African trypanosomes.</title>
        <authorList>
            <person name="Jackson A.P."/>
            <person name="Berry A."/>
            <person name="Allison H.C."/>
            <person name="Burton P."/>
            <person name="Anderson J."/>
            <person name="Aslett M."/>
            <person name="Brown R."/>
            <person name="Corton N."/>
            <person name="Harris D."/>
            <person name="Hauser H."/>
            <person name="Gamble J."/>
            <person name="Gilderthorp R."/>
            <person name="McQuillan J."/>
            <person name="Quail M.A."/>
            <person name="Sanders M."/>
            <person name="Van Tonder A."/>
            <person name="Ginger M.L."/>
            <person name="Donelson J.E."/>
            <person name="Field M.C."/>
            <person name="Barry J.D."/>
            <person name="Berriman M."/>
            <person name="Hertz-Fowler C."/>
        </authorList>
    </citation>
    <scope>NUCLEOTIDE SEQUENCE [LARGE SCALE GENOMIC DNA]</scope>
    <source>
        <strain evidence="2">IL3000</strain>
    </source>
</reference>
<reference evidence="1 2" key="2">
    <citation type="journal article" date="2012" name="Proc. Natl. Acad. Sci. U.S.A.">
        <title>Antigenic diversity is generated by distinct evolutionary mechanisms in African trypanosome species.</title>
        <authorList>
            <person name="Jackson A.P."/>
            <person name="Berry A."/>
            <person name="Aslett M."/>
            <person name="Allison H.C."/>
            <person name="Burton P."/>
            <person name="Vavrova-Anderson J."/>
            <person name="Brown R."/>
            <person name="Browne H."/>
            <person name="Corton N."/>
            <person name="Hauser H."/>
            <person name="Gamble J."/>
            <person name="Gilderthorp R."/>
            <person name="Marcello L."/>
            <person name="McQuillan J."/>
            <person name="Otto T.D."/>
            <person name="Quail M.A."/>
            <person name="Sanders M.J."/>
            <person name="van Tonder A."/>
            <person name="Ginger M.L."/>
            <person name="Field M.C."/>
            <person name="Barry J.D."/>
            <person name="Hertz-Fowler C."/>
            <person name="Berriman M."/>
        </authorList>
    </citation>
    <scope>NUCLEOTIDE SEQUENCE [LARGE SCALE GENOMIC DNA]</scope>
    <source>
        <strain evidence="1 2">IL3000</strain>
    </source>
</reference>
<comment type="caution">
    <text evidence="1">The sequence shown here is derived from an EMBL/GenBank/DDBJ whole genome shotgun (WGS) entry which is preliminary data.</text>
</comment>
<organism evidence="1 2">
    <name type="scientific">Trypanosoma congolense (strain IL3000)</name>
    <dbReference type="NCBI Taxonomy" id="1068625"/>
    <lineage>
        <taxon>Eukaryota</taxon>
        <taxon>Discoba</taxon>
        <taxon>Euglenozoa</taxon>
        <taxon>Kinetoplastea</taxon>
        <taxon>Metakinetoplastina</taxon>
        <taxon>Trypanosomatida</taxon>
        <taxon>Trypanosomatidae</taxon>
        <taxon>Trypanosoma</taxon>
        <taxon>Nannomonas</taxon>
    </lineage>
</organism>
<evidence type="ECO:0000313" key="2">
    <source>
        <dbReference type="Proteomes" id="UP000000702"/>
    </source>
</evidence>
<keyword evidence="2" id="KW-1185">Reference proteome</keyword>
<gene>
    <name evidence="1" type="ORF">TCIL3000_0_45150</name>
</gene>
<dbReference type="EMBL" id="CAEQ01001293">
    <property type="protein sequence ID" value="CCD13817.1"/>
    <property type="molecule type" value="Genomic_DNA"/>
</dbReference>
<dbReference type="VEuPathDB" id="TriTrypDB:TcIL3000_0_45150"/>
<dbReference type="AlphaFoldDB" id="F9W9C1"/>
<sequence length="155" mass="18245">MDAEGAYFLIKHFEHTTGTYILYFYMEYKKGIISAFRFFTHGTTSNQPEQLKEGDKRLEKALEDIRHGLKDFYYNIVKDNLFLGGRRIRALRDFASNLGALYIAVTREVALSSAVRSKRKRAVIHQQWKPFFQMEKRAVITPQIEEPAIERYDKE</sequence>
<proteinExistence type="predicted"/>